<proteinExistence type="predicted"/>
<evidence type="ECO:0008006" key="3">
    <source>
        <dbReference type="Google" id="ProtNLM"/>
    </source>
</evidence>
<sequence>MANAHKVRNSLLPQELIDHILSEKLLDKGDLKSCSLVAREWRQTSQRILFYSLHILPPKMTEALPDYLCVHVRHLSIDFRCSTMLMELVSILLPRLQHLISLTMRSLFPIHRLKWSAFEQSWEAFLPCLDIPDTTSLKCLILDRTTFKNLHSFHHFLSKPRFRYLDELVIRDAGFSRNVRNYTTNGYQGVAEQYPWDFRSTTLRQLTMVRCESRFHSLYSALCEQRCPFDITNICKLQVITDSVYRLSDGLDFPKTSGVFNSLTHLRTGGDMIKLEPSPDPALPLLTHYYAKLFIGTRFDEDDGHQIYSVVDPFLDFQNAAPNLQSVTLDIRNVYNHELGFGAFQDRVDEIIANAPLPASIRFNILVPHGTIDEVRVALPTANENRILEVMHAGQPGEFKMSHADPDVLQWMCGMNPEDEYELKPSLLPVLTHYYVTLYTTDAGNGPFIKPFSLDLQNVAPSLQYVLWDIGSLCKWAQLSAFQDTVDSIIVNVPLPPGAKTIVLVPDGTVDLDIVRNAFLMASESRGIDVAYAGAFADFKMSYVEPDTLSWVRDQGQYIGDSEYLC</sequence>
<keyword evidence="2" id="KW-1185">Reference proteome</keyword>
<dbReference type="Proteomes" id="UP001383192">
    <property type="component" value="Unassembled WGS sequence"/>
</dbReference>
<protein>
    <recommendedName>
        <fullName evidence="3">F-box domain-containing protein</fullName>
    </recommendedName>
</protein>
<organism evidence="1 2">
    <name type="scientific">Paramarasmius palmivorus</name>
    <dbReference type="NCBI Taxonomy" id="297713"/>
    <lineage>
        <taxon>Eukaryota</taxon>
        <taxon>Fungi</taxon>
        <taxon>Dikarya</taxon>
        <taxon>Basidiomycota</taxon>
        <taxon>Agaricomycotina</taxon>
        <taxon>Agaricomycetes</taxon>
        <taxon>Agaricomycetidae</taxon>
        <taxon>Agaricales</taxon>
        <taxon>Marasmiineae</taxon>
        <taxon>Marasmiaceae</taxon>
        <taxon>Paramarasmius</taxon>
    </lineage>
</organism>
<accession>A0AAW0CIM7</accession>
<comment type="caution">
    <text evidence="1">The sequence shown here is derived from an EMBL/GenBank/DDBJ whole genome shotgun (WGS) entry which is preliminary data.</text>
</comment>
<evidence type="ECO:0000313" key="1">
    <source>
        <dbReference type="EMBL" id="KAK7038885.1"/>
    </source>
</evidence>
<name>A0AAW0CIM7_9AGAR</name>
<dbReference type="EMBL" id="JAYKXP010000042">
    <property type="protein sequence ID" value="KAK7038885.1"/>
    <property type="molecule type" value="Genomic_DNA"/>
</dbReference>
<dbReference type="AlphaFoldDB" id="A0AAW0CIM7"/>
<reference evidence="1 2" key="1">
    <citation type="submission" date="2024-01" db="EMBL/GenBank/DDBJ databases">
        <title>A draft genome for a cacao thread blight-causing isolate of Paramarasmius palmivorus.</title>
        <authorList>
            <person name="Baruah I.K."/>
            <person name="Bukari Y."/>
            <person name="Amoako-Attah I."/>
            <person name="Meinhardt L.W."/>
            <person name="Bailey B.A."/>
            <person name="Cohen S.P."/>
        </authorList>
    </citation>
    <scope>NUCLEOTIDE SEQUENCE [LARGE SCALE GENOMIC DNA]</scope>
    <source>
        <strain evidence="1 2">GH-12</strain>
    </source>
</reference>
<gene>
    <name evidence="1" type="ORF">VNI00_010519</name>
</gene>
<evidence type="ECO:0000313" key="2">
    <source>
        <dbReference type="Proteomes" id="UP001383192"/>
    </source>
</evidence>